<feature type="chain" id="PRO_5045146306" evidence="5">
    <location>
        <begin position="26"/>
        <end position="387"/>
    </location>
</feature>
<feature type="domain" description="Carbohydrate-binding module family 96" evidence="6">
    <location>
        <begin position="227"/>
        <end position="385"/>
    </location>
</feature>
<dbReference type="Proteomes" id="UP000820669">
    <property type="component" value="Unassembled WGS sequence"/>
</dbReference>
<keyword evidence="3 5" id="KW-0732">Signal</keyword>
<dbReference type="Pfam" id="PF24517">
    <property type="entry name" value="CBM96"/>
    <property type="match status" value="1"/>
</dbReference>
<reference evidence="7 8" key="1">
    <citation type="submission" date="2020-04" db="EMBL/GenBank/DDBJ databases">
        <authorList>
            <person name="Klaysubun C."/>
            <person name="Duangmal K."/>
            <person name="Lipun K."/>
        </authorList>
    </citation>
    <scope>NUCLEOTIDE SEQUENCE [LARGE SCALE GENOMIC DNA]</scope>
    <source>
        <strain evidence="7 8">K10HN5</strain>
    </source>
</reference>
<proteinExistence type="predicted"/>
<evidence type="ECO:0000313" key="8">
    <source>
        <dbReference type="Proteomes" id="UP000820669"/>
    </source>
</evidence>
<comment type="caution">
    <text evidence="7">The sequence shown here is derived from an EMBL/GenBank/DDBJ whole genome shotgun (WGS) entry which is preliminary data.</text>
</comment>
<evidence type="ECO:0000256" key="1">
    <source>
        <dbReference type="ARBA" id="ARBA00004613"/>
    </source>
</evidence>
<feature type="signal peptide" evidence="5">
    <location>
        <begin position="1"/>
        <end position="25"/>
    </location>
</feature>
<dbReference type="RefSeq" id="WP_169385683.1">
    <property type="nucleotide sequence ID" value="NZ_JAAXLA010000129.1"/>
</dbReference>
<comment type="subcellular location">
    <subcellularLocation>
        <location evidence="1">Secreted</location>
    </subcellularLocation>
</comment>
<evidence type="ECO:0000256" key="5">
    <source>
        <dbReference type="SAM" id="SignalP"/>
    </source>
</evidence>
<evidence type="ECO:0000313" key="7">
    <source>
        <dbReference type="EMBL" id="NMI02182.1"/>
    </source>
</evidence>
<evidence type="ECO:0000259" key="6">
    <source>
        <dbReference type="Pfam" id="PF24517"/>
    </source>
</evidence>
<organism evidence="7 8">
    <name type="scientific">Pseudonocardia acidicola</name>
    <dbReference type="NCBI Taxonomy" id="2724939"/>
    <lineage>
        <taxon>Bacteria</taxon>
        <taxon>Bacillati</taxon>
        <taxon>Actinomycetota</taxon>
        <taxon>Actinomycetes</taxon>
        <taxon>Pseudonocardiales</taxon>
        <taxon>Pseudonocardiaceae</taxon>
        <taxon>Pseudonocardia</taxon>
    </lineage>
</organism>
<feature type="compositionally biased region" description="Low complexity" evidence="4">
    <location>
        <begin position="182"/>
        <end position="210"/>
    </location>
</feature>
<keyword evidence="2" id="KW-0964">Secreted</keyword>
<dbReference type="InterPro" id="IPR055372">
    <property type="entry name" value="CBM96"/>
</dbReference>
<feature type="region of interest" description="Disordered" evidence="4">
    <location>
        <begin position="163"/>
        <end position="210"/>
    </location>
</feature>
<accession>A0ABX1SP29</accession>
<dbReference type="EMBL" id="JAAXLA010000129">
    <property type="protein sequence ID" value="NMI02182.1"/>
    <property type="molecule type" value="Genomic_DNA"/>
</dbReference>
<evidence type="ECO:0000256" key="2">
    <source>
        <dbReference type="ARBA" id="ARBA00022525"/>
    </source>
</evidence>
<gene>
    <name evidence="7" type="ORF">HF526_33550</name>
</gene>
<protein>
    <submittedName>
        <fullName evidence="7">DNRLRE domain-containing protein</fullName>
    </submittedName>
</protein>
<evidence type="ECO:0000256" key="4">
    <source>
        <dbReference type="SAM" id="MobiDB-lite"/>
    </source>
</evidence>
<evidence type="ECO:0000256" key="3">
    <source>
        <dbReference type="ARBA" id="ARBA00022729"/>
    </source>
</evidence>
<name>A0ABX1SP29_9PSEU</name>
<sequence length="387" mass="39558">MQRGIMAAALGAALLMAAIPGAAMAAPAGAVAAAGSDAAPGARVESRTATSTTVVGPDGVRTVSLFAGPVQLQRGAGWVPVDLTLRADPDGLIRPAAGIEDLTLGPNGPSVRFAGGGSAALDWPTRLPAPRLEGATATYPQAKPGYDLVVEATRTGFVASVRRDGAPGGAAPTLALRRGKAEGVPDPAPAGDPAAREAGGPLTESESAVSQVVAAAPPGSATPVPFDTTVQTNIRNTDTSGDPDLRVGSYDGTTVARSYLTWDLAQVTGKRIVKATLRLHQEWSSSCRPAAWQVWSSPAVGPATRWANQPTADRVWATSTDTRGNNARCAPAWSTVDVTDLVRAWAAGNAPHGTMQLRAANESDPLGWKRFGSAESTTVPQLDVTLG</sequence>
<keyword evidence="8" id="KW-1185">Reference proteome</keyword>
<dbReference type="NCBIfam" id="NF033679">
    <property type="entry name" value="DNRLRE_dom"/>
    <property type="match status" value="1"/>
</dbReference>